<organism evidence="1 2">
    <name type="scientific">Nelumbo nucifera</name>
    <name type="common">Sacred lotus</name>
    <dbReference type="NCBI Taxonomy" id="4432"/>
    <lineage>
        <taxon>Eukaryota</taxon>
        <taxon>Viridiplantae</taxon>
        <taxon>Streptophyta</taxon>
        <taxon>Embryophyta</taxon>
        <taxon>Tracheophyta</taxon>
        <taxon>Spermatophyta</taxon>
        <taxon>Magnoliopsida</taxon>
        <taxon>Proteales</taxon>
        <taxon>Nelumbonaceae</taxon>
        <taxon>Nelumbo</taxon>
    </lineage>
</organism>
<dbReference type="PANTHER" id="PTHR46554">
    <property type="entry name" value="MEDIATOR OF RNA POLYMERASE II TRANSCRIPTION SUBUNIT 26A-RELATED"/>
    <property type="match status" value="1"/>
</dbReference>
<sequence length="186" mass="20723">MAASESSLLEYWRGFFGGTGFDIFTIIERAIKVAALDRPEEFGMKRERLMEKILSLGVENKSSGSKSVGYDKTEIKVIADADCKEKKVDSTSKDASKDVVKAKETKDGIKTKTAKTVEPMLVGDALSEKINASKRKLHEGYRIAENAKKRHCIKVLDLRNLPEQTVFKNNTHPRAACGKNTICRAR</sequence>
<comment type="caution">
    <text evidence="1">The sequence shown here is derived from an EMBL/GenBank/DDBJ whole genome shotgun (WGS) entry which is preliminary data.</text>
</comment>
<dbReference type="Proteomes" id="UP000607653">
    <property type="component" value="Unassembled WGS sequence"/>
</dbReference>
<dbReference type="EMBL" id="DUZY01000001">
    <property type="protein sequence ID" value="DAD22709.1"/>
    <property type="molecule type" value="Genomic_DNA"/>
</dbReference>
<dbReference type="PANTHER" id="PTHR46554:SF2">
    <property type="entry name" value="TFIIS N-TERMINAL DOMAIN-CONTAINING PROTEIN"/>
    <property type="match status" value="1"/>
</dbReference>
<protein>
    <submittedName>
        <fullName evidence="1">Uncharacterized protein</fullName>
    </submittedName>
</protein>
<dbReference type="AlphaFoldDB" id="A0A822XUC9"/>
<evidence type="ECO:0000313" key="2">
    <source>
        <dbReference type="Proteomes" id="UP000607653"/>
    </source>
</evidence>
<accession>A0A822XUC9</accession>
<proteinExistence type="predicted"/>
<gene>
    <name evidence="1" type="ORF">HUJ06_024172</name>
</gene>
<keyword evidence="2" id="KW-1185">Reference proteome</keyword>
<reference evidence="1 2" key="1">
    <citation type="journal article" date="2020" name="Mol. Biol. Evol.">
        <title>Distinct Expression and Methylation Patterns for Genes with Different Fates following a Single Whole-Genome Duplication in Flowering Plants.</title>
        <authorList>
            <person name="Shi T."/>
            <person name="Rahmani R.S."/>
            <person name="Gugger P.F."/>
            <person name="Wang M."/>
            <person name="Li H."/>
            <person name="Zhang Y."/>
            <person name="Li Z."/>
            <person name="Wang Q."/>
            <person name="Van de Peer Y."/>
            <person name="Marchal K."/>
            <person name="Chen J."/>
        </authorList>
    </citation>
    <scope>NUCLEOTIDE SEQUENCE [LARGE SCALE GENOMIC DNA]</scope>
    <source>
        <tissue evidence="1">Leaf</tissue>
    </source>
</reference>
<evidence type="ECO:0000313" key="1">
    <source>
        <dbReference type="EMBL" id="DAD22709.1"/>
    </source>
</evidence>
<name>A0A822XUC9_NELNU</name>